<dbReference type="GO" id="GO:0016787">
    <property type="term" value="F:hydrolase activity"/>
    <property type="evidence" value="ECO:0007669"/>
    <property type="project" value="UniProtKB-KW"/>
</dbReference>
<evidence type="ECO:0000259" key="14">
    <source>
        <dbReference type="PROSITE" id="PS51194"/>
    </source>
</evidence>
<dbReference type="Pfam" id="PF00270">
    <property type="entry name" value="DEAD"/>
    <property type="match status" value="1"/>
</dbReference>
<accession>A0A317ZL81</accession>
<evidence type="ECO:0000256" key="4">
    <source>
        <dbReference type="ARBA" id="ARBA00022801"/>
    </source>
</evidence>
<dbReference type="PROSITE" id="PS51195">
    <property type="entry name" value="Q_MOTIF"/>
    <property type="match status" value="1"/>
</dbReference>
<dbReference type="FunFam" id="3.40.50.300:FF:000108">
    <property type="entry name" value="ATP-dependent RNA helicase RhlE"/>
    <property type="match status" value="1"/>
</dbReference>
<feature type="compositionally biased region" description="Basic and acidic residues" evidence="12">
    <location>
        <begin position="377"/>
        <end position="388"/>
    </location>
</feature>
<comment type="caution">
    <text evidence="16">The sequence shown here is derived from an EMBL/GenBank/DDBJ whole genome shotgun (WGS) entry which is preliminary data.</text>
</comment>
<dbReference type="CDD" id="cd00268">
    <property type="entry name" value="DEADc"/>
    <property type="match status" value="1"/>
</dbReference>
<dbReference type="InterPro" id="IPR044742">
    <property type="entry name" value="DEAD/DEAH_RhlB"/>
</dbReference>
<evidence type="ECO:0000256" key="1">
    <source>
        <dbReference type="ARBA" id="ARBA00012552"/>
    </source>
</evidence>
<feature type="region of interest" description="Disordered" evidence="12">
    <location>
        <begin position="374"/>
        <end position="454"/>
    </location>
</feature>
<dbReference type="FunCoup" id="A0A317ZL81">
    <property type="interactions" value="358"/>
</dbReference>
<dbReference type="SMART" id="SM00490">
    <property type="entry name" value="HELICc"/>
    <property type="match status" value="1"/>
</dbReference>
<sequence length="454" mass="50063">MSELTFEQLPLSAPIQRALNDKGYTTPSPIQAKAIPVLLEGRDLLACAQTGTGKTAAFALPLLHRISENPRKTFRRGVRHLVLTPTRELAGQVAESFKVYGKHVSFRTGMIYGGVSEKPQIKELFQGLDVLVACPGRLLDLVQQGHVDLSQVETFILDEADRMLDMGFIRDIRKIESKLPKKRHTLLFSATMAPEIAKLGQSMLHDPEEIRIAPQGTTAEKVDQSVCFIDKKAKQARILELLEHRARNQSNELSLIFTRTKHGAKNLARKLDQKGFRADSIHGNKSQSAREKTLGRYRNGELDILVATDVAARGIDVKNITLVVNFDLPMEADAYVHRIGRTARAGTSGHAVSFCSEEEVALLRQVEKLIKRSVPVDSDHDHHDESAMELHLSGRPVKKPPQGGGGQRQGNRPSGKRRGPGGPRRGGHRSGQATARAGASSGGNKRPFKRNRSR</sequence>
<evidence type="ECO:0000259" key="15">
    <source>
        <dbReference type="PROSITE" id="PS51195"/>
    </source>
</evidence>
<feature type="domain" description="Helicase C-terminal" evidence="14">
    <location>
        <begin position="221"/>
        <end position="387"/>
    </location>
</feature>
<dbReference type="EC" id="3.6.4.13" evidence="1"/>
<dbReference type="EMBL" id="QHJQ01000005">
    <property type="protein sequence ID" value="PXA04131.1"/>
    <property type="molecule type" value="Genomic_DNA"/>
</dbReference>
<feature type="domain" description="Helicase ATP-binding" evidence="13">
    <location>
        <begin position="35"/>
        <end position="210"/>
    </location>
</feature>
<dbReference type="CDD" id="cd18787">
    <property type="entry name" value="SF2_C_DEAD"/>
    <property type="match status" value="1"/>
</dbReference>
<keyword evidence="2" id="KW-0963">Cytoplasm</keyword>
<evidence type="ECO:0000256" key="5">
    <source>
        <dbReference type="ARBA" id="ARBA00022806"/>
    </source>
</evidence>
<evidence type="ECO:0000259" key="13">
    <source>
        <dbReference type="PROSITE" id="PS51192"/>
    </source>
</evidence>
<comment type="similarity">
    <text evidence="7 11">Belongs to the DEAD box helicase family.</text>
</comment>
<evidence type="ECO:0000256" key="6">
    <source>
        <dbReference type="ARBA" id="ARBA00022840"/>
    </source>
</evidence>
<organism evidence="16 17">
    <name type="scientific">Coraliomargarita sinensis</name>
    <dbReference type="NCBI Taxonomy" id="2174842"/>
    <lineage>
        <taxon>Bacteria</taxon>
        <taxon>Pseudomonadati</taxon>
        <taxon>Verrucomicrobiota</taxon>
        <taxon>Opitutia</taxon>
        <taxon>Puniceicoccales</taxon>
        <taxon>Coraliomargaritaceae</taxon>
        <taxon>Coraliomargarita</taxon>
    </lineage>
</organism>
<evidence type="ECO:0000313" key="17">
    <source>
        <dbReference type="Proteomes" id="UP000247099"/>
    </source>
</evidence>
<dbReference type="GO" id="GO:0003676">
    <property type="term" value="F:nucleic acid binding"/>
    <property type="evidence" value="ECO:0007669"/>
    <property type="project" value="InterPro"/>
</dbReference>
<dbReference type="InterPro" id="IPR011545">
    <property type="entry name" value="DEAD/DEAH_box_helicase_dom"/>
</dbReference>
<dbReference type="Proteomes" id="UP000247099">
    <property type="component" value="Unassembled WGS sequence"/>
</dbReference>
<dbReference type="AlphaFoldDB" id="A0A317ZL81"/>
<dbReference type="InParanoid" id="A0A317ZL81"/>
<dbReference type="Gene3D" id="3.40.50.300">
    <property type="entry name" value="P-loop containing nucleotide triphosphate hydrolases"/>
    <property type="match status" value="2"/>
</dbReference>
<dbReference type="InterPro" id="IPR001650">
    <property type="entry name" value="Helicase_C-like"/>
</dbReference>
<dbReference type="GO" id="GO:0005524">
    <property type="term" value="F:ATP binding"/>
    <property type="evidence" value="ECO:0007669"/>
    <property type="project" value="UniProtKB-KW"/>
</dbReference>
<keyword evidence="4 11" id="KW-0378">Hydrolase</keyword>
<dbReference type="PROSITE" id="PS51194">
    <property type="entry name" value="HELICASE_CTER"/>
    <property type="match status" value="1"/>
</dbReference>
<dbReference type="InterPro" id="IPR014001">
    <property type="entry name" value="Helicase_ATP-bd"/>
</dbReference>
<evidence type="ECO:0000256" key="3">
    <source>
        <dbReference type="ARBA" id="ARBA00022741"/>
    </source>
</evidence>
<evidence type="ECO:0000256" key="12">
    <source>
        <dbReference type="SAM" id="MobiDB-lite"/>
    </source>
</evidence>
<protein>
    <recommendedName>
        <fullName evidence="9">DEAD-box ATP-dependent RNA helicase RhpA</fullName>
        <ecNumber evidence="1">3.6.4.13</ecNumber>
    </recommendedName>
</protein>
<feature type="short sequence motif" description="Q motif" evidence="10">
    <location>
        <begin position="4"/>
        <end position="32"/>
    </location>
</feature>
<dbReference type="SMART" id="SM00487">
    <property type="entry name" value="DEXDc"/>
    <property type="match status" value="1"/>
</dbReference>
<evidence type="ECO:0000256" key="8">
    <source>
        <dbReference type="ARBA" id="ARBA00047984"/>
    </source>
</evidence>
<gene>
    <name evidence="16" type="ORF">DDZ13_08820</name>
</gene>
<keyword evidence="17" id="KW-1185">Reference proteome</keyword>
<dbReference type="PROSITE" id="PS00039">
    <property type="entry name" value="DEAD_ATP_HELICASE"/>
    <property type="match status" value="1"/>
</dbReference>
<evidence type="ECO:0000256" key="10">
    <source>
        <dbReference type="PROSITE-ProRule" id="PRU00552"/>
    </source>
</evidence>
<keyword evidence="6 11" id="KW-0067">ATP-binding</keyword>
<comment type="catalytic activity">
    <reaction evidence="8">
        <text>ATP + H2O = ADP + phosphate + H(+)</text>
        <dbReference type="Rhea" id="RHEA:13065"/>
        <dbReference type="ChEBI" id="CHEBI:15377"/>
        <dbReference type="ChEBI" id="CHEBI:15378"/>
        <dbReference type="ChEBI" id="CHEBI:30616"/>
        <dbReference type="ChEBI" id="CHEBI:43474"/>
        <dbReference type="ChEBI" id="CHEBI:456216"/>
        <dbReference type="EC" id="3.6.4.13"/>
    </reaction>
</comment>
<evidence type="ECO:0000256" key="11">
    <source>
        <dbReference type="RuleBase" id="RU000492"/>
    </source>
</evidence>
<dbReference type="InterPro" id="IPR014014">
    <property type="entry name" value="RNA_helicase_DEAD_Q_motif"/>
</dbReference>
<dbReference type="OrthoDB" id="9805696at2"/>
<dbReference type="GO" id="GO:0009266">
    <property type="term" value="P:response to temperature stimulus"/>
    <property type="evidence" value="ECO:0007669"/>
    <property type="project" value="UniProtKB-ARBA"/>
</dbReference>
<dbReference type="GO" id="GO:0042255">
    <property type="term" value="P:ribosome assembly"/>
    <property type="evidence" value="ECO:0007669"/>
    <property type="project" value="UniProtKB-ARBA"/>
</dbReference>
<evidence type="ECO:0000256" key="2">
    <source>
        <dbReference type="ARBA" id="ARBA00022490"/>
    </source>
</evidence>
<evidence type="ECO:0000256" key="7">
    <source>
        <dbReference type="ARBA" id="ARBA00038437"/>
    </source>
</evidence>
<dbReference type="GO" id="GO:0005829">
    <property type="term" value="C:cytosol"/>
    <property type="evidence" value="ECO:0007669"/>
    <property type="project" value="TreeGrafter"/>
</dbReference>
<feature type="domain" description="DEAD-box RNA helicase Q" evidence="15">
    <location>
        <begin position="4"/>
        <end position="32"/>
    </location>
</feature>
<dbReference type="PANTHER" id="PTHR47959">
    <property type="entry name" value="ATP-DEPENDENT RNA HELICASE RHLE-RELATED"/>
    <property type="match status" value="1"/>
</dbReference>
<dbReference type="PANTHER" id="PTHR47959:SF13">
    <property type="entry name" value="ATP-DEPENDENT RNA HELICASE RHLE"/>
    <property type="match status" value="1"/>
</dbReference>
<reference evidence="16 17" key="1">
    <citation type="submission" date="2018-05" db="EMBL/GenBank/DDBJ databases">
        <title>Coraliomargarita sinensis sp. nov., isolated from a marine solar saltern.</title>
        <authorList>
            <person name="Zhou L.Y."/>
        </authorList>
    </citation>
    <scope>NUCLEOTIDE SEQUENCE [LARGE SCALE GENOMIC DNA]</scope>
    <source>
        <strain evidence="16 17">WN38</strain>
    </source>
</reference>
<dbReference type="Pfam" id="PF00271">
    <property type="entry name" value="Helicase_C"/>
    <property type="match status" value="1"/>
</dbReference>
<dbReference type="GO" id="GO:0003724">
    <property type="term" value="F:RNA helicase activity"/>
    <property type="evidence" value="ECO:0007669"/>
    <property type="project" value="UniProtKB-EC"/>
</dbReference>
<name>A0A317ZL81_9BACT</name>
<proteinExistence type="inferred from homology"/>
<dbReference type="PROSITE" id="PS51192">
    <property type="entry name" value="HELICASE_ATP_BIND_1"/>
    <property type="match status" value="1"/>
</dbReference>
<dbReference type="InterPro" id="IPR050079">
    <property type="entry name" value="DEAD_box_RNA_helicase"/>
</dbReference>
<keyword evidence="5 11" id="KW-0347">Helicase</keyword>
<evidence type="ECO:0000256" key="9">
    <source>
        <dbReference type="ARBA" id="ARBA00074363"/>
    </source>
</evidence>
<keyword evidence="3 11" id="KW-0547">Nucleotide-binding</keyword>
<dbReference type="InterPro" id="IPR000629">
    <property type="entry name" value="RNA-helicase_DEAD-box_CS"/>
</dbReference>
<dbReference type="SUPFAM" id="SSF52540">
    <property type="entry name" value="P-loop containing nucleoside triphosphate hydrolases"/>
    <property type="match status" value="1"/>
</dbReference>
<dbReference type="RefSeq" id="WP_110131078.1">
    <property type="nucleotide sequence ID" value="NZ_QHJQ01000005.1"/>
</dbReference>
<evidence type="ECO:0000313" key="16">
    <source>
        <dbReference type="EMBL" id="PXA04131.1"/>
    </source>
</evidence>
<dbReference type="InterPro" id="IPR027417">
    <property type="entry name" value="P-loop_NTPase"/>
</dbReference>